<comment type="similarity">
    <text evidence="2 6">Belongs to the multi antimicrobial extrusion (MATE) (TC 2.A.66.1) family.</text>
</comment>
<keyword evidence="3 6" id="KW-0812">Transmembrane</keyword>
<evidence type="ECO:0000256" key="5">
    <source>
        <dbReference type="ARBA" id="ARBA00023136"/>
    </source>
</evidence>
<evidence type="ECO:0000256" key="1">
    <source>
        <dbReference type="ARBA" id="ARBA00004141"/>
    </source>
</evidence>
<accession>A0A8T2VEU0</accession>
<dbReference type="GO" id="GO:0015297">
    <property type="term" value="F:antiporter activity"/>
    <property type="evidence" value="ECO:0007669"/>
    <property type="project" value="InterPro"/>
</dbReference>
<evidence type="ECO:0000256" key="6">
    <source>
        <dbReference type="RuleBase" id="RU004914"/>
    </source>
</evidence>
<dbReference type="InterPro" id="IPR002528">
    <property type="entry name" value="MATE_fam"/>
</dbReference>
<dbReference type="Proteomes" id="UP000825935">
    <property type="component" value="Chromosome 2"/>
</dbReference>
<dbReference type="PANTHER" id="PTHR11206">
    <property type="entry name" value="MULTIDRUG RESISTANCE PROTEIN"/>
    <property type="match status" value="1"/>
</dbReference>
<comment type="caution">
    <text evidence="7">The sequence shown here is derived from an EMBL/GenBank/DDBJ whole genome shotgun (WGS) entry which is preliminary data.</text>
</comment>
<dbReference type="GO" id="GO:0016020">
    <property type="term" value="C:membrane"/>
    <property type="evidence" value="ECO:0007669"/>
    <property type="project" value="UniProtKB-SubCell"/>
</dbReference>
<dbReference type="EMBL" id="CM035407">
    <property type="protein sequence ID" value="KAH7444496.1"/>
    <property type="molecule type" value="Genomic_DNA"/>
</dbReference>
<feature type="transmembrane region" description="Helical" evidence="6">
    <location>
        <begin position="127"/>
        <end position="152"/>
    </location>
</feature>
<comment type="caution">
    <text evidence="6">Lacks conserved residue(s) required for the propagation of feature annotation.</text>
</comment>
<sequence>MSCKHSAKSIHPPSTPLPDCNISAFDSGAKRDLQVITATVPQRSRSYFTQYSLRSHGDIDLGNNVYRRRGIFELKRWPCEFRSLKWKDMMTETAEQCRLAGPMITVGYFQVAFQFVALVFVGHFGKLALAGSSIATSVANVTGLCIMTGIASGLETLCGQAYGAKQYNLVGHYLQAGILCLNVLALLISFIYGYMDEILIALGQERAISMEAGKYARWLIPSLFAQASLQPLVRFLLTQSLVRPIMICAGISASLQVPLCWFLVYKTNFGFTGGALSTSVGCWIYAILLFLYVKLSSLCSKTNVPISIEALRVMGGFMKFALPSAAMTCTRVSNELGACNPHRASNAAVVSVILTECQGFAISIIVLAFRHSLGHLFSGDAEVIEQVARMLQLLAISSLLDSTQGVFSGIARGCGWQFSGAIINLSSYYAVALPVGACLAFLTPLRVQGLWIGVICGSVLQVTLLARLTLTANWDQEVEIAKRRMMGDGKVDPCEETESLMLL</sequence>
<organism evidence="7 8">
    <name type="scientific">Ceratopteris richardii</name>
    <name type="common">Triangle waterfern</name>
    <dbReference type="NCBI Taxonomy" id="49495"/>
    <lineage>
        <taxon>Eukaryota</taxon>
        <taxon>Viridiplantae</taxon>
        <taxon>Streptophyta</taxon>
        <taxon>Embryophyta</taxon>
        <taxon>Tracheophyta</taxon>
        <taxon>Polypodiopsida</taxon>
        <taxon>Polypodiidae</taxon>
        <taxon>Polypodiales</taxon>
        <taxon>Pteridineae</taxon>
        <taxon>Pteridaceae</taxon>
        <taxon>Parkerioideae</taxon>
        <taxon>Ceratopteris</taxon>
    </lineage>
</organism>
<feature type="transmembrane region" description="Helical" evidence="6">
    <location>
        <begin position="99"/>
        <end position="121"/>
    </location>
</feature>
<keyword evidence="4 6" id="KW-1133">Transmembrane helix</keyword>
<dbReference type="OrthoDB" id="2126698at2759"/>
<feature type="transmembrane region" description="Helical" evidence="6">
    <location>
        <begin position="421"/>
        <end position="442"/>
    </location>
</feature>
<dbReference type="CDD" id="cd13132">
    <property type="entry name" value="MATE_eukaryotic"/>
    <property type="match status" value="1"/>
</dbReference>
<gene>
    <name evidence="7" type="ORF">KP509_02G079900</name>
</gene>
<dbReference type="GO" id="GO:1990961">
    <property type="term" value="P:xenobiotic detoxification by transmembrane export across the plasma membrane"/>
    <property type="evidence" value="ECO:0007669"/>
    <property type="project" value="InterPro"/>
</dbReference>
<protein>
    <recommendedName>
        <fullName evidence="6">Protein DETOXIFICATION</fullName>
    </recommendedName>
    <alternativeName>
        <fullName evidence="6">Multidrug and toxic compound extrusion protein</fullName>
    </alternativeName>
</protein>
<reference evidence="7" key="1">
    <citation type="submission" date="2021-08" db="EMBL/GenBank/DDBJ databases">
        <title>WGS assembly of Ceratopteris richardii.</title>
        <authorList>
            <person name="Marchant D.B."/>
            <person name="Chen G."/>
            <person name="Jenkins J."/>
            <person name="Shu S."/>
            <person name="Leebens-Mack J."/>
            <person name="Grimwood J."/>
            <person name="Schmutz J."/>
            <person name="Soltis P."/>
            <person name="Soltis D."/>
            <person name="Chen Z.-H."/>
        </authorList>
    </citation>
    <scope>NUCLEOTIDE SEQUENCE</scope>
    <source>
        <strain evidence="7">Whitten #5841</strain>
        <tissue evidence="7">Leaf</tissue>
    </source>
</reference>
<evidence type="ECO:0000256" key="2">
    <source>
        <dbReference type="ARBA" id="ARBA00010199"/>
    </source>
</evidence>
<evidence type="ECO:0000256" key="3">
    <source>
        <dbReference type="ARBA" id="ARBA00022692"/>
    </source>
</evidence>
<comment type="subcellular location">
    <subcellularLocation>
        <location evidence="1">Membrane</location>
        <topology evidence="1">Multi-pass membrane protein</topology>
    </subcellularLocation>
</comment>
<proteinExistence type="inferred from homology"/>
<dbReference type="AlphaFoldDB" id="A0A8T2VEU0"/>
<dbReference type="Pfam" id="PF01554">
    <property type="entry name" value="MatE"/>
    <property type="match status" value="2"/>
</dbReference>
<keyword evidence="8" id="KW-1185">Reference proteome</keyword>
<feature type="transmembrane region" description="Helical" evidence="6">
    <location>
        <begin position="173"/>
        <end position="195"/>
    </location>
</feature>
<evidence type="ECO:0000313" key="8">
    <source>
        <dbReference type="Proteomes" id="UP000825935"/>
    </source>
</evidence>
<dbReference type="GO" id="GO:0042910">
    <property type="term" value="F:xenobiotic transmembrane transporter activity"/>
    <property type="evidence" value="ECO:0007669"/>
    <property type="project" value="InterPro"/>
</dbReference>
<name>A0A8T2VEU0_CERRI</name>
<keyword evidence="5 6" id="KW-0472">Membrane</keyword>
<feature type="transmembrane region" description="Helical" evidence="6">
    <location>
        <begin position="271"/>
        <end position="293"/>
    </location>
</feature>
<evidence type="ECO:0000256" key="4">
    <source>
        <dbReference type="ARBA" id="ARBA00022989"/>
    </source>
</evidence>
<feature type="transmembrane region" description="Helical" evidence="6">
    <location>
        <begin position="448"/>
        <end position="466"/>
    </location>
</feature>
<evidence type="ECO:0000313" key="7">
    <source>
        <dbReference type="EMBL" id="KAH7444496.1"/>
    </source>
</evidence>
<dbReference type="InterPro" id="IPR045069">
    <property type="entry name" value="MATE_euk"/>
</dbReference>